<dbReference type="InterPro" id="IPR036201">
    <property type="entry name" value="Pacifastin_dom_sf"/>
</dbReference>
<keyword evidence="11" id="KW-1185">Reference proteome</keyword>
<feature type="disulfide bond" evidence="7">
    <location>
        <begin position="48"/>
        <end position="58"/>
    </location>
</feature>
<dbReference type="OrthoDB" id="6628322at2759"/>
<keyword evidence="5 7" id="KW-1015">Disulfide bond</keyword>
<evidence type="ECO:0000256" key="3">
    <source>
        <dbReference type="ARBA" id="ARBA00022690"/>
    </source>
</evidence>
<evidence type="ECO:0000256" key="4">
    <source>
        <dbReference type="ARBA" id="ARBA00022900"/>
    </source>
</evidence>
<sequence length="306" mass="35328">MDQRLTEIFLLIILTITYASGDVLKRDVENIGRRCQMGETWRESCNKCYCGNKGVPLCTHWLCVGPPENTITSFHDDFCTPFSRWKDECNVCFCTAEGMPKCTDYNCGPRKINRLKRESRAKRRYRFSEGTYSCQPGFSWHDGCNSHGCTEAGIPYSTLKYCPPEEINRNVKMCREGASWRLQGRMCHCTEKGVGVCDPYRKRREVSSYNRPKTVERNMYEKACQPGYIWDDGCNSFACTDDGYFASSLNVCPEEKIDHDVRMCAKGSTWNFGNWKCRCTDQGFGKCIQSGNKKRTRLRNQKQDIR</sequence>
<evidence type="ECO:0000256" key="8">
    <source>
        <dbReference type="SAM" id="SignalP"/>
    </source>
</evidence>
<dbReference type="SUPFAM" id="SSF57283">
    <property type="entry name" value="PMP inhibitors"/>
    <property type="match status" value="4"/>
</dbReference>
<feature type="disulfide bond" evidence="7">
    <location>
        <begin position="92"/>
        <end position="102"/>
    </location>
</feature>
<keyword evidence="3 7" id="KW-0646">Protease inhibitor</keyword>
<feature type="disulfide bond" evidence="7">
    <location>
        <begin position="89"/>
        <end position="107"/>
    </location>
</feature>
<evidence type="ECO:0000256" key="1">
    <source>
        <dbReference type="ARBA" id="ARBA00004613"/>
    </source>
</evidence>
<dbReference type="PROSITE" id="PS51446">
    <property type="entry name" value="PACIFASTIN"/>
    <property type="match status" value="2"/>
</dbReference>
<dbReference type="KEGG" id="clec:106664371"/>
<feature type="domain" description="Pacifastin" evidence="9">
    <location>
        <begin position="76"/>
        <end position="110"/>
    </location>
</feature>
<dbReference type="Proteomes" id="UP000494040">
    <property type="component" value="Unassembled WGS sequence"/>
</dbReference>
<keyword evidence="8" id="KW-0732">Signal</keyword>
<keyword evidence="2" id="KW-0964">Secreted</keyword>
<accession>A0A8I6RHF7</accession>
<keyword evidence="4 7" id="KW-0722">Serine protease inhibitor</keyword>
<feature type="disulfide bond" evidence="7">
    <location>
        <begin position="35"/>
        <end position="50"/>
    </location>
</feature>
<feature type="disulfide bond" evidence="7">
    <location>
        <begin position="79"/>
        <end position="94"/>
    </location>
</feature>
<feature type="disulfide bond" evidence="7">
    <location>
        <begin position="45"/>
        <end position="63"/>
    </location>
</feature>
<dbReference type="GeneID" id="106664371"/>
<dbReference type="Pfam" id="PF05375">
    <property type="entry name" value="Pacifastin_I"/>
    <property type="match status" value="2"/>
</dbReference>
<comment type="subcellular location">
    <subcellularLocation>
        <location evidence="1">Secreted</location>
    </subcellularLocation>
</comment>
<feature type="chain" id="PRO_5035204291" description="Pacifastin domain-containing protein" evidence="8">
    <location>
        <begin position="22"/>
        <end position="306"/>
    </location>
</feature>
<evidence type="ECO:0000313" key="11">
    <source>
        <dbReference type="Proteomes" id="UP000494040"/>
    </source>
</evidence>
<evidence type="ECO:0000256" key="5">
    <source>
        <dbReference type="ARBA" id="ARBA00023157"/>
    </source>
</evidence>
<organism evidence="10 11">
    <name type="scientific">Cimex lectularius</name>
    <name type="common">Bed bug</name>
    <name type="synonym">Acanthia lectularia</name>
    <dbReference type="NCBI Taxonomy" id="79782"/>
    <lineage>
        <taxon>Eukaryota</taxon>
        <taxon>Metazoa</taxon>
        <taxon>Ecdysozoa</taxon>
        <taxon>Arthropoda</taxon>
        <taxon>Hexapoda</taxon>
        <taxon>Insecta</taxon>
        <taxon>Pterygota</taxon>
        <taxon>Neoptera</taxon>
        <taxon>Paraneoptera</taxon>
        <taxon>Hemiptera</taxon>
        <taxon>Heteroptera</taxon>
        <taxon>Panheteroptera</taxon>
        <taxon>Cimicomorpha</taxon>
        <taxon>Cimicidae</taxon>
        <taxon>Cimex</taxon>
    </lineage>
</organism>
<feature type="signal peptide" evidence="8">
    <location>
        <begin position="1"/>
        <end position="21"/>
    </location>
</feature>
<evidence type="ECO:0000313" key="10">
    <source>
        <dbReference type="EnsemblMetazoa" id="XP_014245538.2"/>
    </source>
</evidence>
<evidence type="ECO:0000259" key="9">
    <source>
        <dbReference type="PROSITE" id="PS51446"/>
    </source>
</evidence>
<evidence type="ECO:0000256" key="2">
    <source>
        <dbReference type="ARBA" id="ARBA00022525"/>
    </source>
</evidence>
<comment type="caution">
    <text evidence="7">Lacks conserved residue(s) required for the propagation of feature annotation.</text>
</comment>
<feature type="domain" description="Pacifastin" evidence="9">
    <location>
        <begin position="32"/>
        <end position="66"/>
    </location>
</feature>
<proteinExistence type="inferred from homology"/>
<evidence type="ECO:0000256" key="6">
    <source>
        <dbReference type="ARBA" id="ARBA00029459"/>
    </source>
</evidence>
<dbReference type="AlphaFoldDB" id="A0A8I6RHF7"/>
<dbReference type="RefSeq" id="XP_014245538.2">
    <property type="nucleotide sequence ID" value="XM_014390052.2"/>
</dbReference>
<dbReference type="EnsemblMetazoa" id="XM_014390052.2">
    <property type="protein sequence ID" value="XP_014245538.2"/>
    <property type="gene ID" value="LOC106664371"/>
</dbReference>
<evidence type="ECO:0000256" key="7">
    <source>
        <dbReference type="PROSITE-ProRule" id="PRU00776"/>
    </source>
</evidence>
<dbReference type="OMA" id="CPPNELS"/>
<name>A0A8I6RHF7_CIMLE</name>
<protein>
    <recommendedName>
        <fullName evidence="9">Pacifastin domain-containing protein</fullName>
    </recommendedName>
</protein>
<reference evidence="10" key="1">
    <citation type="submission" date="2022-01" db="UniProtKB">
        <authorList>
            <consortium name="EnsemblMetazoa"/>
        </authorList>
    </citation>
    <scope>IDENTIFICATION</scope>
</reference>
<comment type="similarity">
    <text evidence="6 7">Belongs to the protease inhibitor I19 family.</text>
</comment>
<dbReference type="InterPro" id="IPR008037">
    <property type="entry name" value="Pacifastin_dom"/>
</dbReference>
<dbReference type="GO" id="GO:0004867">
    <property type="term" value="F:serine-type endopeptidase inhibitor activity"/>
    <property type="evidence" value="ECO:0007669"/>
    <property type="project" value="UniProtKB-UniRule"/>
</dbReference>
<dbReference type="GO" id="GO:0005576">
    <property type="term" value="C:extracellular region"/>
    <property type="evidence" value="ECO:0007669"/>
    <property type="project" value="UniProtKB-SubCell"/>
</dbReference>